<keyword evidence="1" id="KW-0051">Antiviral defense</keyword>
<keyword evidence="3" id="KW-1185">Reference proteome</keyword>
<dbReference type="STRING" id="908809.ABG79_02314"/>
<evidence type="ECO:0000313" key="2">
    <source>
        <dbReference type="EMBL" id="KRQ85890.1"/>
    </source>
</evidence>
<dbReference type="Pfam" id="PF09704">
    <property type="entry name" value="Cas_Cas5d"/>
    <property type="match status" value="1"/>
</dbReference>
<dbReference type="GO" id="GO:0043571">
    <property type="term" value="P:maintenance of CRISPR repeat elements"/>
    <property type="evidence" value="ECO:0007669"/>
    <property type="project" value="InterPro"/>
</dbReference>
<protein>
    <submittedName>
        <fullName evidence="2">CRISPR-associated protein (Cas_Cas5)</fullName>
    </submittedName>
</protein>
<dbReference type="EMBL" id="LKHP01000021">
    <property type="protein sequence ID" value="KRQ85890.1"/>
    <property type="molecule type" value="Genomic_DNA"/>
</dbReference>
<evidence type="ECO:0000256" key="1">
    <source>
        <dbReference type="ARBA" id="ARBA00023118"/>
    </source>
</evidence>
<dbReference type="InterPro" id="IPR013422">
    <property type="entry name" value="CRISPR-assoc_prot_Cas5_N"/>
</dbReference>
<comment type="caution">
    <text evidence="2">The sequence shown here is derived from an EMBL/GenBank/DDBJ whole genome shotgun (WGS) entry which is preliminary data.</text>
</comment>
<evidence type="ECO:0000313" key="3">
    <source>
        <dbReference type="Proteomes" id="UP000052015"/>
    </source>
</evidence>
<reference evidence="2 3" key="1">
    <citation type="submission" date="2015-09" db="EMBL/GenBank/DDBJ databases">
        <title>Draft genome sequence of a Caloramator mitchellensis, a moderate thermophile from the Great Artesian Basin of Australia.</title>
        <authorList>
            <person name="Patel B.K."/>
        </authorList>
    </citation>
    <scope>NUCLEOTIDE SEQUENCE [LARGE SCALE GENOMIC DNA]</scope>
    <source>
        <strain evidence="2 3">VF08</strain>
    </source>
</reference>
<dbReference type="NCBIfam" id="TIGR01895">
    <property type="entry name" value="cas_Cas5t"/>
    <property type="match status" value="1"/>
</dbReference>
<dbReference type="NCBIfam" id="TIGR02593">
    <property type="entry name" value="CRISPR_cas5"/>
    <property type="match status" value="1"/>
</dbReference>
<accession>A0A0R3JZB6</accession>
<dbReference type="AlphaFoldDB" id="A0A0R3JZB6"/>
<proteinExistence type="predicted"/>
<dbReference type="InterPro" id="IPR013337">
    <property type="entry name" value="CRISPR-assoc_prot_Cas5_Tneap"/>
</dbReference>
<sequence length="230" mass="27166">MGCDLMMKALKLKIYQEMACYKKPFALKVAETYPLPPYSTIKGFLHYILKAQNYIDMAISVQGDYEDKFVNLQTYYFFKGKEVTKAPLNVHYLHNVNLIIHIYANENILNNIYENVYSSKEFFSIGRREDIARIDEIKLVEFKQLDLFEEMSSFDLNYSAYIPKFYGYEGITGINYSLNYKYEIKNNLREWEKINVIYAEKESNSITNGKVYVDEEEDIIFFNKEIEGLS</sequence>
<dbReference type="GO" id="GO:0051607">
    <property type="term" value="P:defense response to virus"/>
    <property type="evidence" value="ECO:0007669"/>
    <property type="project" value="UniProtKB-KW"/>
</dbReference>
<organism evidence="2 3">
    <name type="scientific">Caloramator mitchellensis</name>
    <dbReference type="NCBI Taxonomy" id="908809"/>
    <lineage>
        <taxon>Bacteria</taxon>
        <taxon>Bacillati</taxon>
        <taxon>Bacillota</taxon>
        <taxon>Clostridia</taxon>
        <taxon>Eubacteriales</taxon>
        <taxon>Clostridiaceae</taxon>
        <taxon>Caloramator</taxon>
    </lineage>
</organism>
<name>A0A0R3JZB6_CALMK</name>
<dbReference type="InterPro" id="IPR021124">
    <property type="entry name" value="CRISPR-assoc_prot_Cas5"/>
</dbReference>
<dbReference type="Proteomes" id="UP000052015">
    <property type="component" value="Unassembled WGS sequence"/>
</dbReference>
<gene>
    <name evidence="2" type="ORF">ABG79_02314</name>
</gene>